<dbReference type="InterPro" id="IPR015915">
    <property type="entry name" value="Kelch-typ_b-propeller"/>
</dbReference>
<reference evidence="1 2" key="1">
    <citation type="journal article" date="2013" name="Curr. Biol.">
        <title>The Genome of the Foraminiferan Reticulomyxa filosa.</title>
        <authorList>
            <person name="Glockner G."/>
            <person name="Hulsmann N."/>
            <person name="Schleicher M."/>
            <person name="Noegel A.A."/>
            <person name="Eichinger L."/>
            <person name="Gallinger C."/>
            <person name="Pawlowski J."/>
            <person name="Sierra R."/>
            <person name="Euteneuer U."/>
            <person name="Pillet L."/>
            <person name="Moustafa A."/>
            <person name="Platzer M."/>
            <person name="Groth M."/>
            <person name="Szafranski K."/>
            <person name="Schliwa M."/>
        </authorList>
    </citation>
    <scope>NUCLEOTIDE SEQUENCE [LARGE SCALE GENOMIC DNA]</scope>
</reference>
<sequence length="288" mass="33616">MGNKNTTQNPFQSLKDLPTSLSQSQCVLHKYELLICGGYKQRACYSYNTKGHCVVKLADNNNNNDNQITLLSFGGYYEHTFVMKYVMVGGRNNHLLFITYLDNNISVFDLNTFQFIKHDKLLIDNEICYHCFVSRSENVQRQKMIKTNQEKIKQNYQMLLFCEDTGLSIEYDEDNNTFQFHKLPVCNVEKNNKKLVSKSVHKYSIQENTWITFKHTLPIPLYDCFVVLNEDNTYIHVIGGSNTNGNVAIHMKAYVFVLDSSQLNWIRLLEIKLGWINDFDKIIIKYNI</sequence>
<comment type="caution">
    <text evidence="1">The sequence shown here is derived from an EMBL/GenBank/DDBJ whole genome shotgun (WGS) entry which is preliminary data.</text>
</comment>
<accession>X6P8Q6</accession>
<evidence type="ECO:0000313" key="1">
    <source>
        <dbReference type="EMBL" id="ETO34037.1"/>
    </source>
</evidence>
<dbReference type="InterPro" id="IPR011043">
    <property type="entry name" value="Gal_Oxase/kelch_b-propeller"/>
</dbReference>
<proteinExistence type="predicted"/>
<dbReference type="Proteomes" id="UP000023152">
    <property type="component" value="Unassembled WGS sequence"/>
</dbReference>
<dbReference type="SUPFAM" id="SSF50965">
    <property type="entry name" value="Galactose oxidase, central domain"/>
    <property type="match status" value="1"/>
</dbReference>
<dbReference type="EMBL" id="ASPP01002920">
    <property type="protein sequence ID" value="ETO34037.1"/>
    <property type="molecule type" value="Genomic_DNA"/>
</dbReference>
<evidence type="ECO:0008006" key="3">
    <source>
        <dbReference type="Google" id="ProtNLM"/>
    </source>
</evidence>
<gene>
    <name evidence="1" type="ORF">RFI_03057</name>
</gene>
<dbReference type="AlphaFoldDB" id="X6P8Q6"/>
<dbReference type="Gene3D" id="2.120.10.80">
    <property type="entry name" value="Kelch-type beta propeller"/>
    <property type="match status" value="1"/>
</dbReference>
<name>X6P8Q6_RETFI</name>
<protein>
    <recommendedName>
        <fullName evidence="3">Kelch motif family protein</fullName>
    </recommendedName>
</protein>
<keyword evidence="2" id="KW-1185">Reference proteome</keyword>
<evidence type="ECO:0000313" key="2">
    <source>
        <dbReference type="Proteomes" id="UP000023152"/>
    </source>
</evidence>
<organism evidence="1 2">
    <name type="scientific">Reticulomyxa filosa</name>
    <dbReference type="NCBI Taxonomy" id="46433"/>
    <lineage>
        <taxon>Eukaryota</taxon>
        <taxon>Sar</taxon>
        <taxon>Rhizaria</taxon>
        <taxon>Retaria</taxon>
        <taxon>Foraminifera</taxon>
        <taxon>Monothalamids</taxon>
        <taxon>Reticulomyxidae</taxon>
        <taxon>Reticulomyxa</taxon>
    </lineage>
</organism>
<dbReference type="OrthoDB" id="1022638at2759"/>